<dbReference type="PRINTS" id="PR00081">
    <property type="entry name" value="GDHRDH"/>
</dbReference>
<evidence type="ECO:0000256" key="3">
    <source>
        <dbReference type="ARBA" id="ARBA00023002"/>
    </source>
</evidence>
<dbReference type="InterPro" id="IPR036291">
    <property type="entry name" value="NAD(P)-bd_dom_sf"/>
</dbReference>
<evidence type="ECO:0000256" key="2">
    <source>
        <dbReference type="ARBA" id="ARBA00022857"/>
    </source>
</evidence>
<keyword evidence="5" id="KW-1185">Reference proteome</keyword>
<protein>
    <submittedName>
        <fullName evidence="4">Short-chain dehydrogenase</fullName>
    </submittedName>
</protein>
<accession>A0A395NK84</accession>
<keyword evidence="3" id="KW-0560">Oxidoreductase</keyword>
<comment type="caution">
    <text evidence="4">The sequence shown here is derived from an EMBL/GenBank/DDBJ whole genome shotgun (WGS) entry which is preliminary data.</text>
</comment>
<sequence>MMETHYTPYPALTAALERLDYSGKTILITGGGHGMGIDMCRSFAARRSANIIIVGRNETRIKTTAAKLAAEFPATQFTPIAADISSRDDVNRLFNSLEVSPDVLVNNAGYMPAPEKFQDADLDEWWSGYTINVFGTVLITQSYLTHRRAKLSNTGPGIIITLNTIAAYSFDIPSLSAYGSSKAALARWLELASHDIPQGVARFISIHPGAVATDMGHRAGVIDSMAVTEAALTGDFTAWLASEEASFLAGRFVWVNWDYQQLIDRKQEILDKNLFKTSLLGADSSPFL</sequence>
<dbReference type="EMBL" id="PXOA01000346">
    <property type="protein sequence ID" value="RFU76496.1"/>
    <property type="molecule type" value="Genomic_DNA"/>
</dbReference>
<gene>
    <name evidence="4" type="ORF">TARUN_5743</name>
</gene>
<reference evidence="4 5" key="1">
    <citation type="journal article" date="2018" name="PLoS Pathog.">
        <title>Evolution of structural diversity of trichothecenes, a family of toxins produced by plant pathogenic and entomopathogenic fungi.</title>
        <authorList>
            <person name="Proctor R.H."/>
            <person name="McCormick S.P."/>
            <person name="Kim H.S."/>
            <person name="Cardoza R.E."/>
            <person name="Stanley A.M."/>
            <person name="Lindo L."/>
            <person name="Kelly A."/>
            <person name="Brown D.W."/>
            <person name="Lee T."/>
            <person name="Vaughan M.M."/>
            <person name="Alexander N.J."/>
            <person name="Busman M."/>
            <person name="Gutierrez S."/>
        </authorList>
    </citation>
    <scope>NUCLEOTIDE SEQUENCE [LARGE SCALE GENOMIC DNA]</scope>
    <source>
        <strain evidence="4 5">IBT 40837</strain>
    </source>
</reference>
<dbReference type="Proteomes" id="UP000266272">
    <property type="component" value="Unassembled WGS sequence"/>
</dbReference>
<dbReference type="PANTHER" id="PTHR42901:SF1">
    <property type="entry name" value="ALCOHOL DEHYDROGENASE"/>
    <property type="match status" value="1"/>
</dbReference>
<dbReference type="PANTHER" id="PTHR42901">
    <property type="entry name" value="ALCOHOL DEHYDROGENASE"/>
    <property type="match status" value="1"/>
</dbReference>
<dbReference type="CDD" id="cd05233">
    <property type="entry name" value="SDR_c"/>
    <property type="match status" value="1"/>
</dbReference>
<dbReference type="InterPro" id="IPR020904">
    <property type="entry name" value="Sc_DH/Rdtase_CS"/>
</dbReference>
<comment type="similarity">
    <text evidence="1">Belongs to the short-chain dehydrogenases/reductases (SDR) family.</text>
</comment>
<organism evidence="4 5">
    <name type="scientific">Trichoderma arundinaceum</name>
    <dbReference type="NCBI Taxonomy" id="490622"/>
    <lineage>
        <taxon>Eukaryota</taxon>
        <taxon>Fungi</taxon>
        <taxon>Dikarya</taxon>
        <taxon>Ascomycota</taxon>
        <taxon>Pezizomycotina</taxon>
        <taxon>Sordariomycetes</taxon>
        <taxon>Hypocreomycetidae</taxon>
        <taxon>Hypocreales</taxon>
        <taxon>Hypocreaceae</taxon>
        <taxon>Trichoderma</taxon>
    </lineage>
</organism>
<evidence type="ECO:0000256" key="1">
    <source>
        <dbReference type="ARBA" id="ARBA00006484"/>
    </source>
</evidence>
<dbReference type="GO" id="GO:0016491">
    <property type="term" value="F:oxidoreductase activity"/>
    <property type="evidence" value="ECO:0007669"/>
    <property type="project" value="UniProtKB-KW"/>
</dbReference>
<evidence type="ECO:0000313" key="4">
    <source>
        <dbReference type="EMBL" id="RFU76496.1"/>
    </source>
</evidence>
<name>A0A395NK84_TRIAR</name>
<dbReference type="PROSITE" id="PS00061">
    <property type="entry name" value="ADH_SHORT"/>
    <property type="match status" value="1"/>
</dbReference>
<dbReference type="OrthoDB" id="1933717at2759"/>
<dbReference type="Gene3D" id="3.40.50.720">
    <property type="entry name" value="NAD(P)-binding Rossmann-like Domain"/>
    <property type="match status" value="1"/>
</dbReference>
<dbReference type="Pfam" id="PF00106">
    <property type="entry name" value="adh_short"/>
    <property type="match status" value="1"/>
</dbReference>
<dbReference type="InterPro" id="IPR002347">
    <property type="entry name" value="SDR_fam"/>
</dbReference>
<dbReference type="SUPFAM" id="SSF51735">
    <property type="entry name" value="NAD(P)-binding Rossmann-fold domains"/>
    <property type="match status" value="1"/>
</dbReference>
<evidence type="ECO:0000313" key="5">
    <source>
        <dbReference type="Proteomes" id="UP000266272"/>
    </source>
</evidence>
<proteinExistence type="inferred from homology"/>
<keyword evidence="2" id="KW-0521">NADP</keyword>
<dbReference type="AlphaFoldDB" id="A0A395NK84"/>
<dbReference type="STRING" id="490622.A0A395NK84"/>